<feature type="signal peptide" evidence="7">
    <location>
        <begin position="1"/>
        <end position="22"/>
    </location>
</feature>
<dbReference type="AlphaFoldDB" id="A0A6I6JYD9"/>
<feature type="region of interest" description="Disordered" evidence="6">
    <location>
        <begin position="566"/>
        <end position="591"/>
    </location>
</feature>
<evidence type="ECO:0000313" key="10">
    <source>
        <dbReference type="EMBL" id="QGY46349.1"/>
    </source>
</evidence>
<feature type="domain" description="SusD-like N-terminal" evidence="9">
    <location>
        <begin position="97"/>
        <end position="221"/>
    </location>
</feature>
<reference evidence="10 11" key="1">
    <citation type="submission" date="2019-11" db="EMBL/GenBank/DDBJ databases">
        <authorList>
            <person name="Zheng R.K."/>
            <person name="Sun C.M."/>
        </authorList>
    </citation>
    <scope>NUCLEOTIDE SEQUENCE [LARGE SCALE GENOMIC DNA]</scope>
    <source>
        <strain evidence="10 11">WC007</strain>
    </source>
</reference>
<accession>A0A6I6JYD9</accession>
<feature type="domain" description="RagB/SusD" evidence="8">
    <location>
        <begin position="322"/>
        <end position="574"/>
    </location>
</feature>
<feature type="chain" id="PRO_5026332874" evidence="7">
    <location>
        <begin position="23"/>
        <end position="591"/>
    </location>
</feature>
<evidence type="ECO:0000313" key="11">
    <source>
        <dbReference type="Proteomes" id="UP000428260"/>
    </source>
</evidence>
<protein>
    <submittedName>
        <fullName evidence="10">RagB/SusD family nutrient uptake outer membrane protein</fullName>
    </submittedName>
</protein>
<keyword evidence="11" id="KW-1185">Reference proteome</keyword>
<gene>
    <name evidence="10" type="ORF">GM418_22595</name>
</gene>
<dbReference type="GO" id="GO:0009279">
    <property type="term" value="C:cell outer membrane"/>
    <property type="evidence" value="ECO:0007669"/>
    <property type="project" value="UniProtKB-SubCell"/>
</dbReference>
<keyword evidence="3 7" id="KW-0732">Signal</keyword>
<sequence length="591" mass="68097">MKKIFKYTLITFLALLAISCNDEWLTPKPLSIFVPESIYIDKAGMDAVLLTMRKNLRHDFYGAANELTNELITSDLCVAGNKQTSATHNFFTQVMPTGTGQYNFFTHWDVGYNQIRNANVVISRIDAPEWSSEQDKNEILAEAYFHRAYWYYRLVHQFGDVPFLNKEYTEPKIDFYTHSRKTILNKIQSDMEFAVQWLPEAVDPGKVNRAAGNHLLAKVYLANSDFDGAISAASAAIDDGIHSLMTNRFGKYAGDDKYNIIWDLHQKENKSLAENKEALLVCQDKYGYPDAEAGGGTTSMRNYAPLWWHRIYLKDADGKAACTDARGDQQVITWGRGVGYARPSNYVNYEVWENCKADLRHDTVVNWMPMEKLLHNNPESAYYGQPVTKDYTNPIDTFQSWFPWPYYKIYIEDEERPDQPYGGHSDWYVFRLAETYLLRAEAYVWKGDMASAASDINKIRERALAPPVESSDVSIEYILDERTRELYTEEPRKCELTRIAFIMADNNMNGYSIDNFDQDNYWFDRVQDKNNFYNVGYTWGSNEFKIGAFHVLWPVPQDVIDDNQGGTINQNTGYPGVENNIPPKTEITEED</sequence>
<dbReference type="InterPro" id="IPR033985">
    <property type="entry name" value="SusD-like_N"/>
</dbReference>
<evidence type="ECO:0000256" key="5">
    <source>
        <dbReference type="ARBA" id="ARBA00023237"/>
    </source>
</evidence>
<dbReference type="KEGG" id="mcos:GM418_22595"/>
<comment type="subcellular location">
    <subcellularLocation>
        <location evidence="1">Cell outer membrane</location>
    </subcellularLocation>
</comment>
<evidence type="ECO:0000256" key="6">
    <source>
        <dbReference type="SAM" id="MobiDB-lite"/>
    </source>
</evidence>
<organism evidence="10 11">
    <name type="scientific">Maribellus comscasis</name>
    <dbReference type="NCBI Taxonomy" id="2681766"/>
    <lineage>
        <taxon>Bacteria</taxon>
        <taxon>Pseudomonadati</taxon>
        <taxon>Bacteroidota</taxon>
        <taxon>Bacteroidia</taxon>
        <taxon>Marinilabiliales</taxon>
        <taxon>Prolixibacteraceae</taxon>
        <taxon>Maribellus</taxon>
    </lineage>
</organism>
<dbReference type="EMBL" id="CP046401">
    <property type="protein sequence ID" value="QGY46349.1"/>
    <property type="molecule type" value="Genomic_DNA"/>
</dbReference>
<keyword evidence="5" id="KW-0998">Cell outer membrane</keyword>
<dbReference type="Pfam" id="PF14322">
    <property type="entry name" value="SusD-like_3"/>
    <property type="match status" value="1"/>
</dbReference>
<dbReference type="RefSeq" id="WP_158869485.1">
    <property type="nucleotide sequence ID" value="NZ_CP046401.1"/>
</dbReference>
<dbReference type="Pfam" id="PF07980">
    <property type="entry name" value="SusD_RagB"/>
    <property type="match status" value="1"/>
</dbReference>
<comment type="similarity">
    <text evidence="2">Belongs to the SusD family.</text>
</comment>
<dbReference type="Proteomes" id="UP000428260">
    <property type="component" value="Chromosome"/>
</dbReference>
<evidence type="ECO:0000256" key="1">
    <source>
        <dbReference type="ARBA" id="ARBA00004442"/>
    </source>
</evidence>
<evidence type="ECO:0000259" key="8">
    <source>
        <dbReference type="Pfam" id="PF07980"/>
    </source>
</evidence>
<dbReference type="Gene3D" id="1.25.40.390">
    <property type="match status" value="1"/>
</dbReference>
<evidence type="ECO:0000256" key="7">
    <source>
        <dbReference type="SAM" id="SignalP"/>
    </source>
</evidence>
<evidence type="ECO:0000256" key="2">
    <source>
        <dbReference type="ARBA" id="ARBA00006275"/>
    </source>
</evidence>
<keyword evidence="4" id="KW-0472">Membrane</keyword>
<evidence type="ECO:0000256" key="3">
    <source>
        <dbReference type="ARBA" id="ARBA00022729"/>
    </source>
</evidence>
<dbReference type="PROSITE" id="PS51257">
    <property type="entry name" value="PROKAR_LIPOPROTEIN"/>
    <property type="match status" value="1"/>
</dbReference>
<name>A0A6I6JYD9_9BACT</name>
<dbReference type="InterPro" id="IPR012944">
    <property type="entry name" value="SusD_RagB_dom"/>
</dbReference>
<dbReference type="InterPro" id="IPR011990">
    <property type="entry name" value="TPR-like_helical_dom_sf"/>
</dbReference>
<dbReference type="SUPFAM" id="SSF48452">
    <property type="entry name" value="TPR-like"/>
    <property type="match status" value="1"/>
</dbReference>
<evidence type="ECO:0000256" key="4">
    <source>
        <dbReference type="ARBA" id="ARBA00023136"/>
    </source>
</evidence>
<proteinExistence type="inferred from homology"/>
<evidence type="ECO:0000259" key="9">
    <source>
        <dbReference type="Pfam" id="PF14322"/>
    </source>
</evidence>